<dbReference type="EMBL" id="CAADJE010000037">
    <property type="protein sequence ID" value="VFS89946.1"/>
    <property type="molecule type" value="Genomic_DNA"/>
</dbReference>
<dbReference type="InterPro" id="IPR013397">
    <property type="entry name" value="CRISPR-assoc_prot_Csy1"/>
</dbReference>
<dbReference type="Proteomes" id="UP000345637">
    <property type="component" value="Unassembled WGS sequence"/>
</dbReference>
<protein>
    <submittedName>
        <fullName evidence="1">CRISPR type I-F/YPEST-associated protein Csy1</fullName>
    </submittedName>
</protein>
<dbReference type="AlphaFoldDB" id="A0A485CYS4"/>
<proteinExistence type="predicted"/>
<organism evidence="1 2">
    <name type="scientific">Raoultella planticola</name>
    <name type="common">Klebsiella planticola</name>
    <dbReference type="NCBI Taxonomy" id="575"/>
    <lineage>
        <taxon>Bacteria</taxon>
        <taxon>Pseudomonadati</taxon>
        <taxon>Pseudomonadota</taxon>
        <taxon>Gammaproteobacteria</taxon>
        <taxon>Enterobacterales</taxon>
        <taxon>Enterobacteriaceae</taxon>
        <taxon>Klebsiella/Raoultella group</taxon>
        <taxon>Raoultella</taxon>
    </lineage>
</organism>
<sequence length="76" mass="9407">MWLDPWRTKTDEIFRIERDKGEWQDRVAEDFALWLNARLRKALPEVGAAEKREWETRERLRTNLRELEKIIREALR</sequence>
<gene>
    <name evidence="1" type="ORF">NCTC12998_06831</name>
</gene>
<accession>A0A485CYS4</accession>
<evidence type="ECO:0000313" key="1">
    <source>
        <dbReference type="EMBL" id="VFS89946.1"/>
    </source>
</evidence>
<name>A0A485CYS4_RAOPL</name>
<reference evidence="1 2" key="1">
    <citation type="submission" date="2019-03" db="EMBL/GenBank/DDBJ databases">
        <authorList>
            <consortium name="Pathogen Informatics"/>
        </authorList>
    </citation>
    <scope>NUCLEOTIDE SEQUENCE [LARGE SCALE GENOMIC DNA]</scope>
    <source>
        <strain evidence="1 2">NCTC12998</strain>
    </source>
</reference>
<dbReference type="Pfam" id="PF09611">
    <property type="entry name" value="Cas_Csy1"/>
    <property type="match status" value="1"/>
</dbReference>
<evidence type="ECO:0000313" key="2">
    <source>
        <dbReference type="Proteomes" id="UP000345637"/>
    </source>
</evidence>